<comment type="function">
    <text evidence="1">May be involved in a process influencing telomere capping.</text>
</comment>
<dbReference type="InterPro" id="IPR039024">
    <property type="entry name" value="RTC4"/>
</dbReference>
<feature type="compositionally biased region" description="Basic and acidic residues" evidence="8">
    <location>
        <begin position="1"/>
        <end position="20"/>
    </location>
</feature>
<feature type="compositionally biased region" description="Basic and acidic residues" evidence="8">
    <location>
        <begin position="429"/>
        <end position="439"/>
    </location>
</feature>
<feature type="compositionally biased region" description="Pro residues" evidence="8">
    <location>
        <begin position="970"/>
        <end position="979"/>
    </location>
</feature>
<evidence type="ECO:0000256" key="6">
    <source>
        <dbReference type="ARBA" id="ARBA00022490"/>
    </source>
</evidence>
<evidence type="ECO:0000256" key="8">
    <source>
        <dbReference type="SAM" id="MobiDB-lite"/>
    </source>
</evidence>
<dbReference type="EMBL" id="MU150297">
    <property type="protein sequence ID" value="KAF9460531.1"/>
    <property type="molecule type" value="Genomic_DNA"/>
</dbReference>
<protein>
    <recommendedName>
        <fullName evidence="5">Restriction of telomere capping protein 4</fullName>
    </recommendedName>
</protein>
<feature type="region of interest" description="Disordered" evidence="8">
    <location>
        <begin position="1"/>
        <end position="43"/>
    </location>
</feature>
<keyword evidence="11" id="KW-1185">Reference proteome</keyword>
<evidence type="ECO:0000256" key="2">
    <source>
        <dbReference type="ARBA" id="ARBA00004123"/>
    </source>
</evidence>
<comment type="similarity">
    <text evidence="4">Belongs to the RTC4 family.</text>
</comment>
<feature type="region of interest" description="Disordered" evidence="8">
    <location>
        <begin position="709"/>
        <end position="732"/>
    </location>
</feature>
<feature type="compositionally biased region" description="Pro residues" evidence="8">
    <location>
        <begin position="239"/>
        <end position="249"/>
    </location>
</feature>
<gene>
    <name evidence="10" type="ORF">BDZ94DRAFT_1238385</name>
</gene>
<feature type="compositionally biased region" description="Basic and acidic residues" evidence="8">
    <location>
        <begin position="713"/>
        <end position="724"/>
    </location>
</feature>
<dbReference type="Proteomes" id="UP000807353">
    <property type="component" value="Unassembled WGS sequence"/>
</dbReference>
<dbReference type="OrthoDB" id="128308at2759"/>
<feature type="compositionally biased region" description="Basic and acidic residues" evidence="8">
    <location>
        <begin position="996"/>
        <end position="1010"/>
    </location>
</feature>
<evidence type="ECO:0000256" key="7">
    <source>
        <dbReference type="ARBA" id="ARBA00023242"/>
    </source>
</evidence>
<evidence type="ECO:0000313" key="11">
    <source>
        <dbReference type="Proteomes" id="UP000807353"/>
    </source>
</evidence>
<reference evidence="10" key="1">
    <citation type="submission" date="2020-11" db="EMBL/GenBank/DDBJ databases">
        <authorList>
            <consortium name="DOE Joint Genome Institute"/>
            <person name="Ahrendt S."/>
            <person name="Riley R."/>
            <person name="Andreopoulos W."/>
            <person name="Labutti K."/>
            <person name="Pangilinan J."/>
            <person name="Ruiz-Duenas F.J."/>
            <person name="Barrasa J.M."/>
            <person name="Sanchez-Garcia M."/>
            <person name="Camarero S."/>
            <person name="Miyauchi S."/>
            <person name="Serrano A."/>
            <person name="Linde D."/>
            <person name="Babiker R."/>
            <person name="Drula E."/>
            <person name="Ayuso-Fernandez I."/>
            <person name="Pacheco R."/>
            <person name="Padilla G."/>
            <person name="Ferreira P."/>
            <person name="Barriuso J."/>
            <person name="Kellner H."/>
            <person name="Castanera R."/>
            <person name="Alfaro M."/>
            <person name="Ramirez L."/>
            <person name="Pisabarro A.G."/>
            <person name="Kuo A."/>
            <person name="Tritt A."/>
            <person name="Lipzen A."/>
            <person name="He G."/>
            <person name="Yan M."/>
            <person name="Ng V."/>
            <person name="Cullen D."/>
            <person name="Martin F."/>
            <person name="Rosso M.-N."/>
            <person name="Henrissat B."/>
            <person name="Hibbett D."/>
            <person name="Martinez A.T."/>
            <person name="Grigoriev I.V."/>
        </authorList>
    </citation>
    <scope>NUCLEOTIDE SEQUENCE</scope>
    <source>
        <strain evidence="10">CBS 247.69</strain>
    </source>
</reference>
<proteinExistence type="inferred from homology"/>
<dbReference type="GO" id="GO:0005634">
    <property type="term" value="C:nucleus"/>
    <property type="evidence" value="ECO:0007669"/>
    <property type="project" value="UniProtKB-SubCell"/>
</dbReference>
<dbReference type="GO" id="GO:0005737">
    <property type="term" value="C:cytoplasm"/>
    <property type="evidence" value="ECO:0007669"/>
    <property type="project" value="UniProtKB-SubCell"/>
</dbReference>
<feature type="compositionally biased region" description="Basic and acidic residues" evidence="8">
    <location>
        <begin position="98"/>
        <end position="116"/>
    </location>
</feature>
<evidence type="ECO:0000256" key="1">
    <source>
        <dbReference type="ARBA" id="ARBA00002738"/>
    </source>
</evidence>
<feature type="region of interest" description="Disordered" evidence="8">
    <location>
        <begin position="764"/>
        <end position="1010"/>
    </location>
</feature>
<dbReference type="PANTHER" id="PTHR41391">
    <property type="entry name" value="RESTRICTION OF TELOMERE CAPPING PROTEIN 4"/>
    <property type="match status" value="1"/>
</dbReference>
<feature type="compositionally biased region" description="Basic residues" evidence="8">
    <location>
        <begin position="908"/>
        <end position="925"/>
    </location>
</feature>
<feature type="compositionally biased region" description="Basic and acidic residues" evidence="8">
    <location>
        <begin position="764"/>
        <end position="782"/>
    </location>
</feature>
<evidence type="ECO:0000259" key="9">
    <source>
        <dbReference type="SMART" id="SM01312"/>
    </source>
</evidence>
<keyword evidence="7" id="KW-0539">Nucleus</keyword>
<name>A0A9P5Y3C2_9AGAR</name>
<feature type="compositionally biased region" description="Low complexity" evidence="8">
    <location>
        <begin position="344"/>
        <end position="360"/>
    </location>
</feature>
<evidence type="ECO:0000256" key="3">
    <source>
        <dbReference type="ARBA" id="ARBA00004496"/>
    </source>
</evidence>
<evidence type="ECO:0000313" key="10">
    <source>
        <dbReference type="EMBL" id="KAF9460531.1"/>
    </source>
</evidence>
<dbReference type="PANTHER" id="PTHR41391:SF1">
    <property type="entry name" value="RESTRICTION OF TELOMERE CAPPING PROTEIN 4"/>
    <property type="match status" value="1"/>
</dbReference>
<evidence type="ECO:0000256" key="4">
    <source>
        <dbReference type="ARBA" id="ARBA00009461"/>
    </source>
</evidence>
<feature type="domain" description="Restriction of telomere capping protein 4 C-terminal" evidence="9">
    <location>
        <begin position="561"/>
        <end position="709"/>
    </location>
</feature>
<keyword evidence="6" id="KW-0963">Cytoplasm</keyword>
<dbReference type="SMART" id="SM01312">
    <property type="entry name" value="RTC4"/>
    <property type="match status" value="1"/>
</dbReference>
<feature type="compositionally biased region" description="Polar residues" evidence="8">
    <location>
        <begin position="941"/>
        <end position="950"/>
    </location>
</feature>
<organism evidence="10 11">
    <name type="scientific">Collybia nuda</name>
    <dbReference type="NCBI Taxonomy" id="64659"/>
    <lineage>
        <taxon>Eukaryota</taxon>
        <taxon>Fungi</taxon>
        <taxon>Dikarya</taxon>
        <taxon>Basidiomycota</taxon>
        <taxon>Agaricomycotina</taxon>
        <taxon>Agaricomycetes</taxon>
        <taxon>Agaricomycetidae</taxon>
        <taxon>Agaricales</taxon>
        <taxon>Tricholomatineae</taxon>
        <taxon>Clitocybaceae</taxon>
        <taxon>Collybia</taxon>
    </lineage>
</organism>
<feature type="compositionally biased region" description="Low complexity" evidence="8">
    <location>
        <begin position="880"/>
        <end position="905"/>
    </location>
</feature>
<dbReference type="InterPro" id="IPR028094">
    <property type="entry name" value="RTC4_C"/>
</dbReference>
<sequence>MDRFTSRWNERGAFEDEGNRMKTRPTVEEELENKNKGIRRKGQAVEDLGSGFIKKGAIGRNRRGAPSKRSQTSTPYDLTDSEPDELDTLSQHSAAEASSKEDLLLGPDGKIHKAHPDFPSSRTGVYKSLKFKKTKPSHDNASASHQSDTPLSVFPILQENANVQRPNGETMPKSLAKPQHTASQASTSRPRSPPVHPRPKLPSSRTLKPAQEAAKSENTRPKPRPIGKPRVASAQLQPAPFPSLDPPSSPRRRRNTVSTTENDDTRSTKSTLTPAPFPMVSPASSPLHPAKFPTLPPLGSQGSKQKSKPFMPQSLVKERASQAKPVEMSKATKPKVPNDYPTMSPLSSQTRTLSSSQKSSTAKKGPSKKRIVSEEESEVEINSVLKPQPFPMSTQVLGSIGSPCTPPVAGPSRPGKRSSSDRNSSGGGRENKKTKKDDDMCAEAVSSILLSSGDYDYEEDDTVCMSPTRDPKTLCPYCDAPLPRFPTPLLTRLLASTALKSKPQARPGNPMGRKAPFTTFITVCQRHRFETKILPEAEAKGWPKSIEWANLEARVSRMKGVLQDLIQDPVFEPGSDDDEFPDDEKAQGSKARCVFWKEVINEVKQKGSRAVAGVQGQFANFEKTQPGYYGERGSVIIHQTLYNLFPPTSIDPSHVAPLTPNEFLQRILVPEVGVRLIMEDKGLFGNDGVNSAVQILRDSASYGVAMFPEDGGEWGKGEGDRGSDGDNEELGVADLILMQRAKKRRKELEEEDEREEKEWQLLREGQKEKQKSLKKKEIEKTKKERGKKARSHTDYASHTPPIPRPRPRPLGKGLYGIDIFADEMDGSGSSQSRDASKETTDDESEDTLHSKSKRRFRLSPTVGGSCLKTNEKISTRRVTRSVSRSASVDVDLCSSSDNPSHSDASLKARPRNANKKHNRATRKATAHSSRSGGSDSDLVIVNSTPSSRKTPTARRSNHDRQSGIDVDDTPMPPSRPRFPPSRSEGKPDTQYPLRMAMERKKERCARDTVE</sequence>
<feature type="region of interest" description="Disordered" evidence="8">
    <location>
        <begin position="55"/>
        <end position="440"/>
    </location>
</feature>
<evidence type="ECO:0000256" key="5">
    <source>
        <dbReference type="ARBA" id="ARBA00015162"/>
    </source>
</evidence>
<comment type="caution">
    <text evidence="10">The sequence shown here is derived from an EMBL/GenBank/DDBJ whole genome shotgun (WGS) entry which is preliminary data.</text>
</comment>
<dbReference type="Pfam" id="PF14474">
    <property type="entry name" value="RTC4"/>
    <property type="match status" value="1"/>
</dbReference>
<comment type="subcellular location">
    <subcellularLocation>
        <location evidence="3">Cytoplasm</location>
    </subcellularLocation>
    <subcellularLocation>
        <location evidence="2">Nucleus</location>
    </subcellularLocation>
</comment>
<feature type="compositionally biased region" description="Polar residues" evidence="8">
    <location>
        <begin position="139"/>
        <end position="150"/>
    </location>
</feature>
<dbReference type="AlphaFoldDB" id="A0A9P5Y3C2"/>
<accession>A0A9P5Y3C2</accession>